<dbReference type="OrthoDB" id="9034298at2"/>
<organism evidence="7 8">
    <name type="scientific">Paraburkholderia acidisoli</name>
    <dbReference type="NCBI Taxonomy" id="2571748"/>
    <lineage>
        <taxon>Bacteria</taxon>
        <taxon>Pseudomonadati</taxon>
        <taxon>Pseudomonadota</taxon>
        <taxon>Betaproteobacteria</taxon>
        <taxon>Burkholderiales</taxon>
        <taxon>Burkholderiaceae</taxon>
        <taxon>Paraburkholderia</taxon>
    </lineage>
</organism>
<keyword evidence="2" id="KW-1003">Cell membrane</keyword>
<dbReference type="CDD" id="cd06581">
    <property type="entry name" value="TM_PBP1_LivM_like"/>
    <property type="match status" value="1"/>
</dbReference>
<feature type="transmembrane region" description="Helical" evidence="6">
    <location>
        <begin position="187"/>
        <end position="205"/>
    </location>
</feature>
<dbReference type="GO" id="GO:0005886">
    <property type="term" value="C:plasma membrane"/>
    <property type="evidence" value="ECO:0007669"/>
    <property type="project" value="UniProtKB-SubCell"/>
</dbReference>
<dbReference type="EMBL" id="CP046913">
    <property type="protein sequence ID" value="QGZ61107.1"/>
    <property type="molecule type" value="Genomic_DNA"/>
</dbReference>
<evidence type="ECO:0000313" key="7">
    <source>
        <dbReference type="EMBL" id="QGZ61107.1"/>
    </source>
</evidence>
<feature type="transmembrane region" description="Helical" evidence="6">
    <location>
        <begin position="389"/>
        <end position="408"/>
    </location>
</feature>
<dbReference type="RefSeq" id="WP_158949281.1">
    <property type="nucleotide sequence ID" value="NZ_CP046913.1"/>
</dbReference>
<evidence type="ECO:0000256" key="1">
    <source>
        <dbReference type="ARBA" id="ARBA00004651"/>
    </source>
</evidence>
<feature type="transmembrane region" description="Helical" evidence="6">
    <location>
        <begin position="349"/>
        <end position="369"/>
    </location>
</feature>
<feature type="transmembrane region" description="Helical" evidence="6">
    <location>
        <begin position="309"/>
        <end position="328"/>
    </location>
</feature>
<dbReference type="InterPro" id="IPR001851">
    <property type="entry name" value="ABC_transp_permease"/>
</dbReference>
<dbReference type="InterPro" id="IPR043428">
    <property type="entry name" value="LivM-like"/>
</dbReference>
<gene>
    <name evidence="7" type="ORF">FAZ98_04805</name>
</gene>
<evidence type="ECO:0000313" key="8">
    <source>
        <dbReference type="Proteomes" id="UP000433577"/>
    </source>
</evidence>
<evidence type="ECO:0000256" key="3">
    <source>
        <dbReference type="ARBA" id="ARBA00022692"/>
    </source>
</evidence>
<dbReference type="PANTHER" id="PTHR30482">
    <property type="entry name" value="HIGH-AFFINITY BRANCHED-CHAIN AMINO ACID TRANSPORT SYSTEM PERMEASE"/>
    <property type="match status" value="1"/>
</dbReference>
<reference evidence="7 8" key="1">
    <citation type="submission" date="2019-12" db="EMBL/GenBank/DDBJ databases">
        <title>Paraburkholderia acidiphila 7Q-K02 sp. nov and Paraburkholderia acidisoli DHF22 sp. nov., two strains isolated from forest soil.</title>
        <authorList>
            <person name="Gao Z."/>
            <person name="Qiu L."/>
        </authorList>
    </citation>
    <scope>NUCLEOTIDE SEQUENCE [LARGE SCALE GENOMIC DNA]</scope>
    <source>
        <strain evidence="7 8">DHF22</strain>
    </source>
</reference>
<dbReference type="Pfam" id="PF02653">
    <property type="entry name" value="BPD_transp_2"/>
    <property type="match status" value="1"/>
</dbReference>
<feature type="transmembrane region" description="Helical" evidence="6">
    <location>
        <begin position="53"/>
        <end position="74"/>
    </location>
</feature>
<comment type="subcellular location">
    <subcellularLocation>
        <location evidence="1">Cell membrane</location>
        <topology evidence="1">Multi-pass membrane protein</topology>
    </subcellularLocation>
</comment>
<feature type="transmembrane region" description="Helical" evidence="6">
    <location>
        <begin position="81"/>
        <end position="102"/>
    </location>
</feature>
<accession>A0A7Z2GG11</accession>
<evidence type="ECO:0000256" key="2">
    <source>
        <dbReference type="ARBA" id="ARBA00022475"/>
    </source>
</evidence>
<feature type="transmembrane region" description="Helical" evidence="6">
    <location>
        <begin position="271"/>
        <end position="297"/>
    </location>
</feature>
<dbReference type="AlphaFoldDB" id="A0A7Z2GG11"/>
<keyword evidence="4 6" id="KW-1133">Transmembrane helix</keyword>
<dbReference type="GO" id="GO:0015658">
    <property type="term" value="F:branched-chain amino acid transmembrane transporter activity"/>
    <property type="evidence" value="ECO:0007669"/>
    <property type="project" value="InterPro"/>
</dbReference>
<sequence length="431" mass="44377">MRDPRRAANAPSPRRTRRAALAPWLALAALLAGVLVLPPLCSAAFSPAHVPQGWLLAALAQAATMIVLALSYHLLLGETGLLSLGHAAPAGLGALAAAQLFSRHALPLPLLPLVGGAGGAAFGVLLALVAARRAGTAFAMITLGVGELVAAAAWALPDWFGGEAGVSIDRASGPAIAGWTFGPDREAYWLVVAWCVLASAAIYAISRTPYARLANAVRDNAVRAAALGASPTRVRATMIVLASAFAGIAGTLTLINVELAASESVGMMRSAAVLIATVTGGTASFLGPALGALVWVAFSVGVASVSRAWLLYVGLFFVVVVMKTPDGIAGWLARQRARLARDGWRRCRATWFAGALAAACATLACVIAIEWAYAWRFGIDDGDPANRAASAWLKFAAIVVAGALAWLANRYARAAAQAESAHADTAQEPPR</sequence>
<feature type="transmembrane region" description="Helical" evidence="6">
    <location>
        <begin position="137"/>
        <end position="156"/>
    </location>
</feature>
<proteinExistence type="predicted"/>
<keyword evidence="8" id="KW-1185">Reference proteome</keyword>
<protein>
    <submittedName>
        <fullName evidence="7">Branched-chain amino acid ABC transporter permease</fullName>
    </submittedName>
</protein>
<dbReference type="PANTHER" id="PTHR30482:SF17">
    <property type="entry name" value="ABC TRANSPORTER ATP-BINDING PROTEIN"/>
    <property type="match status" value="1"/>
</dbReference>
<name>A0A7Z2GG11_9BURK</name>
<evidence type="ECO:0000256" key="5">
    <source>
        <dbReference type="ARBA" id="ARBA00023136"/>
    </source>
</evidence>
<evidence type="ECO:0000256" key="4">
    <source>
        <dbReference type="ARBA" id="ARBA00022989"/>
    </source>
</evidence>
<feature type="transmembrane region" description="Helical" evidence="6">
    <location>
        <begin position="108"/>
        <end position="130"/>
    </location>
</feature>
<evidence type="ECO:0000256" key="6">
    <source>
        <dbReference type="SAM" id="Phobius"/>
    </source>
</evidence>
<dbReference type="KEGG" id="pacs:FAZ98_04805"/>
<dbReference type="Proteomes" id="UP000433577">
    <property type="component" value="Chromosome 1"/>
</dbReference>
<keyword evidence="5 6" id="KW-0472">Membrane</keyword>
<keyword evidence="3 6" id="KW-0812">Transmembrane</keyword>